<feature type="region of interest" description="Disordered" evidence="1">
    <location>
        <begin position="1"/>
        <end position="89"/>
    </location>
</feature>
<reference evidence="3" key="1">
    <citation type="submission" date="2022-10" db="EMBL/GenBank/DDBJ databases">
        <title>Genome assembly of Pristionchus species.</title>
        <authorList>
            <person name="Yoshida K."/>
            <person name="Sommer R.J."/>
        </authorList>
    </citation>
    <scope>NUCLEOTIDE SEQUENCE [LARGE SCALE GENOMIC DNA]</scope>
    <source>
        <strain evidence="3">RS5460</strain>
    </source>
</reference>
<organism evidence="2 3">
    <name type="scientific">Pristionchus mayeri</name>
    <dbReference type="NCBI Taxonomy" id="1317129"/>
    <lineage>
        <taxon>Eukaryota</taxon>
        <taxon>Metazoa</taxon>
        <taxon>Ecdysozoa</taxon>
        <taxon>Nematoda</taxon>
        <taxon>Chromadorea</taxon>
        <taxon>Rhabditida</taxon>
        <taxon>Rhabditina</taxon>
        <taxon>Diplogasteromorpha</taxon>
        <taxon>Diplogasteroidea</taxon>
        <taxon>Neodiplogasteridae</taxon>
        <taxon>Pristionchus</taxon>
    </lineage>
</organism>
<dbReference type="EMBL" id="BTRK01000003">
    <property type="protein sequence ID" value="GMR44025.1"/>
    <property type="molecule type" value="Genomic_DNA"/>
</dbReference>
<name>A0AAN4ZV38_9BILA</name>
<evidence type="ECO:0000313" key="3">
    <source>
        <dbReference type="Proteomes" id="UP001328107"/>
    </source>
</evidence>
<keyword evidence="3" id="KW-1185">Reference proteome</keyword>
<evidence type="ECO:0000256" key="1">
    <source>
        <dbReference type="SAM" id="MobiDB-lite"/>
    </source>
</evidence>
<feature type="non-terminal residue" evidence="2">
    <location>
        <position position="89"/>
    </location>
</feature>
<evidence type="ECO:0000313" key="2">
    <source>
        <dbReference type="EMBL" id="GMR44025.1"/>
    </source>
</evidence>
<sequence>AENGESVDNTSNIPNGSSQNVEGKKRRRSPRIASVNVNYDESGEESDEEMRQSVKEGRSKSVENRDKFCYHSMEDSDGEIGPSMKKKRQ</sequence>
<accession>A0AAN4ZV38</accession>
<feature type="compositionally biased region" description="Basic and acidic residues" evidence="1">
    <location>
        <begin position="49"/>
        <end position="74"/>
    </location>
</feature>
<feature type="compositionally biased region" description="Polar residues" evidence="1">
    <location>
        <begin position="1"/>
        <end position="21"/>
    </location>
</feature>
<feature type="non-terminal residue" evidence="2">
    <location>
        <position position="1"/>
    </location>
</feature>
<gene>
    <name evidence="2" type="ORF">PMAYCL1PPCAC_14220</name>
</gene>
<comment type="caution">
    <text evidence="2">The sequence shown here is derived from an EMBL/GenBank/DDBJ whole genome shotgun (WGS) entry which is preliminary data.</text>
</comment>
<proteinExistence type="predicted"/>
<dbReference type="AlphaFoldDB" id="A0AAN4ZV38"/>
<protein>
    <submittedName>
        <fullName evidence="2">Uncharacterized protein</fullName>
    </submittedName>
</protein>
<dbReference type="Proteomes" id="UP001328107">
    <property type="component" value="Unassembled WGS sequence"/>
</dbReference>